<name>A0A5J5GHN6_9BACL</name>
<dbReference type="CDD" id="cd00085">
    <property type="entry name" value="HNHc"/>
    <property type="match status" value="1"/>
</dbReference>
<dbReference type="GO" id="GO:0008270">
    <property type="term" value="F:zinc ion binding"/>
    <property type="evidence" value="ECO:0007669"/>
    <property type="project" value="InterPro"/>
</dbReference>
<dbReference type="OrthoDB" id="2666697at2"/>
<dbReference type="InterPro" id="IPR002711">
    <property type="entry name" value="HNH"/>
</dbReference>
<proteinExistence type="predicted"/>
<dbReference type="AlphaFoldDB" id="A0A5J5GHN6"/>
<keyword evidence="2" id="KW-0255">Endonuclease</keyword>
<evidence type="ECO:0000313" key="2">
    <source>
        <dbReference type="EMBL" id="KAA9007243.1"/>
    </source>
</evidence>
<evidence type="ECO:0000259" key="1">
    <source>
        <dbReference type="SMART" id="SM00507"/>
    </source>
</evidence>
<keyword evidence="2" id="KW-0540">Nuclease</keyword>
<dbReference type="GO" id="GO:0004519">
    <property type="term" value="F:endonuclease activity"/>
    <property type="evidence" value="ECO:0007669"/>
    <property type="project" value="UniProtKB-KW"/>
</dbReference>
<dbReference type="Pfam" id="PF01844">
    <property type="entry name" value="HNH"/>
    <property type="match status" value="1"/>
</dbReference>
<accession>A0A5J5GHN6</accession>
<keyword evidence="2" id="KW-0378">Hydrolase</keyword>
<reference evidence="2 3" key="1">
    <citation type="submission" date="2019-09" db="EMBL/GenBank/DDBJ databases">
        <title>Bacillus ochoae sp. nov., Paenibacillus whitsoniae sp. nov., Paenibacillus spiritus sp. nov. Isolated from the Mars Exploration Rover during spacecraft assembly.</title>
        <authorList>
            <person name="Seuylemezian A."/>
            <person name="Vaishampayan P."/>
        </authorList>
    </citation>
    <scope>NUCLEOTIDE SEQUENCE [LARGE SCALE GENOMIC DNA]</scope>
    <source>
        <strain evidence="2 3">MER_111</strain>
    </source>
</reference>
<organism evidence="2 3">
    <name type="scientific">Paenibacillus spiritus</name>
    <dbReference type="NCBI Taxonomy" id="2496557"/>
    <lineage>
        <taxon>Bacteria</taxon>
        <taxon>Bacillati</taxon>
        <taxon>Bacillota</taxon>
        <taxon>Bacilli</taxon>
        <taxon>Bacillales</taxon>
        <taxon>Paenibacillaceae</taxon>
        <taxon>Paenibacillus</taxon>
    </lineage>
</organism>
<evidence type="ECO:0000313" key="3">
    <source>
        <dbReference type="Proteomes" id="UP000367750"/>
    </source>
</evidence>
<sequence length="210" mass="25692">MEWFLMSKNNFYINKSNGVDGYNPYCKTCTKQKSSKWVKEHAEVHRAYKRTERAKQVCRPTKRKNDQKYRNGETYQKWHESNKSKLKEYREKRKHKKHDISETEWMECKIYFHNCCAYCGLPESEHYKRWKKEYRKSDLHKEHVDDNGANDLSNCVPACLNCNSSKWNHDFETWYRKQSFFSKEKLIRIQRWLDCDHKLHLRKGELHNGK</sequence>
<keyword evidence="3" id="KW-1185">Reference proteome</keyword>
<dbReference type="Proteomes" id="UP000367750">
    <property type="component" value="Unassembled WGS sequence"/>
</dbReference>
<dbReference type="RefSeq" id="WP_150456533.1">
    <property type="nucleotide sequence ID" value="NZ_VYKK01000004.1"/>
</dbReference>
<dbReference type="InterPro" id="IPR003615">
    <property type="entry name" value="HNH_nuc"/>
</dbReference>
<protein>
    <submittedName>
        <fullName evidence="2">HNH endonuclease</fullName>
    </submittedName>
</protein>
<comment type="caution">
    <text evidence="2">The sequence shown here is derived from an EMBL/GenBank/DDBJ whole genome shotgun (WGS) entry which is preliminary data.</text>
</comment>
<dbReference type="GO" id="GO:0003676">
    <property type="term" value="F:nucleic acid binding"/>
    <property type="evidence" value="ECO:0007669"/>
    <property type="project" value="InterPro"/>
</dbReference>
<dbReference type="Gene3D" id="1.10.30.50">
    <property type="match status" value="1"/>
</dbReference>
<dbReference type="EMBL" id="VYKK01000004">
    <property type="protein sequence ID" value="KAA9007243.1"/>
    <property type="molecule type" value="Genomic_DNA"/>
</dbReference>
<feature type="domain" description="HNH nuclease" evidence="1">
    <location>
        <begin position="106"/>
        <end position="164"/>
    </location>
</feature>
<gene>
    <name evidence="2" type="ORF">F4V43_01790</name>
</gene>
<dbReference type="SMART" id="SM00507">
    <property type="entry name" value="HNHc"/>
    <property type="match status" value="1"/>
</dbReference>